<keyword evidence="4 6" id="KW-1133">Transmembrane helix</keyword>
<feature type="domain" description="Acyltransferase 3" evidence="7">
    <location>
        <begin position="5"/>
        <end position="342"/>
    </location>
</feature>
<dbReference type="PANTHER" id="PTHR40074:SF2">
    <property type="entry name" value="O-ACETYLTRANSFERASE WECH"/>
    <property type="match status" value="1"/>
</dbReference>
<evidence type="ECO:0000256" key="4">
    <source>
        <dbReference type="ARBA" id="ARBA00022989"/>
    </source>
</evidence>
<feature type="transmembrane region" description="Helical" evidence="6">
    <location>
        <begin position="136"/>
        <end position="155"/>
    </location>
</feature>
<feature type="transmembrane region" description="Helical" evidence="6">
    <location>
        <begin position="162"/>
        <end position="184"/>
    </location>
</feature>
<comment type="subcellular location">
    <subcellularLocation>
        <location evidence="1">Cell membrane</location>
        <topology evidence="1">Multi-pass membrane protein</topology>
    </subcellularLocation>
</comment>
<keyword evidence="9" id="KW-0012">Acyltransferase</keyword>
<evidence type="ECO:0000256" key="5">
    <source>
        <dbReference type="ARBA" id="ARBA00023136"/>
    </source>
</evidence>
<reference evidence="9 10" key="2">
    <citation type="submission" date="2017-01" db="EMBL/GenBank/DDBJ databases">
        <authorList>
            <person name="Mah S.A."/>
            <person name="Swanson W.J."/>
            <person name="Moy G.W."/>
            <person name="Vacquier V.D."/>
        </authorList>
    </citation>
    <scope>NUCLEOTIDE SEQUENCE [LARGE SCALE GENOMIC DNA]</scope>
    <source>
        <strain evidence="9 10">CGMCC 1.8909</strain>
    </source>
</reference>
<organism evidence="9 10">
    <name type="scientific">Natronorubrum daqingense</name>
    <dbReference type="NCBI Taxonomy" id="588898"/>
    <lineage>
        <taxon>Archaea</taxon>
        <taxon>Methanobacteriati</taxon>
        <taxon>Methanobacteriota</taxon>
        <taxon>Stenosarchaea group</taxon>
        <taxon>Halobacteria</taxon>
        <taxon>Halobacteriales</taxon>
        <taxon>Natrialbaceae</taxon>
        <taxon>Natronorubrum</taxon>
    </lineage>
</organism>
<dbReference type="Proteomes" id="UP000187321">
    <property type="component" value="Chromosome"/>
</dbReference>
<feature type="transmembrane region" description="Helical" evidence="6">
    <location>
        <begin position="190"/>
        <end position="208"/>
    </location>
</feature>
<dbReference type="GO" id="GO:0016413">
    <property type="term" value="F:O-acetyltransferase activity"/>
    <property type="evidence" value="ECO:0007669"/>
    <property type="project" value="TreeGrafter"/>
</dbReference>
<evidence type="ECO:0000256" key="6">
    <source>
        <dbReference type="SAM" id="Phobius"/>
    </source>
</evidence>
<keyword evidence="2" id="KW-1003">Cell membrane</keyword>
<sequence>MANRIYSLDSMRIVAMVFVVAIHTNLFRGLGAYGNVANFVIDSAGRFVVPFFFMTSGYLFALKTVNRDPKTYLINRVVTITSLYVFGLLLAAPVFLAGAALETGINNPYVASVLLTEFAGFISPTGLLYYGDSVSVILWFLPALAFSLAFVYSFVRAGKTAYLLPVSIVLHAIGLLGASYTMFVDIPFEVRDAVFFGFFYTSLGYVIYSQGLTPRRDHSTTYLGLTVLFTAVHVGERYVLGYVLTGETITQEVYVSSYTIGTALATFFLFMYLLSRPNLGKGTPVPSWGTYAVGIYVVHPAVLYPLERFDEVLRVLGYDIGNTLAWHLLLLWATFFGALLIYLVAQKIGALERNRLRLPRIRRIRKFGSN</sequence>
<dbReference type="InterPro" id="IPR002656">
    <property type="entry name" value="Acyl_transf_3_dom"/>
</dbReference>
<dbReference type="KEGG" id="hda:BB347_00835"/>
<dbReference type="GeneID" id="30954444"/>
<keyword evidence="5 6" id="KW-0472">Membrane</keyword>
<proteinExistence type="predicted"/>
<evidence type="ECO:0000256" key="1">
    <source>
        <dbReference type="ARBA" id="ARBA00004651"/>
    </source>
</evidence>
<evidence type="ECO:0000256" key="2">
    <source>
        <dbReference type="ARBA" id="ARBA00022475"/>
    </source>
</evidence>
<gene>
    <name evidence="8" type="ORF">BB347_00835</name>
    <name evidence="9" type="ORF">SAMN05421809_0897</name>
</gene>
<evidence type="ECO:0000259" key="7">
    <source>
        <dbReference type="Pfam" id="PF01757"/>
    </source>
</evidence>
<feature type="transmembrane region" description="Helical" evidence="6">
    <location>
        <begin position="253"/>
        <end position="273"/>
    </location>
</feature>
<evidence type="ECO:0000313" key="8">
    <source>
        <dbReference type="EMBL" id="APX95266.1"/>
    </source>
</evidence>
<reference evidence="8 11" key="1">
    <citation type="submission" date="2017-01" db="EMBL/GenBank/DDBJ databases">
        <title>Complete genome sequence of Haloterrigena daqingensis type strain (JX313T).</title>
        <authorList>
            <person name="Shuang W."/>
        </authorList>
    </citation>
    <scope>NUCLEOTIDE SEQUENCE [LARGE SCALE GENOMIC DNA]</scope>
    <source>
        <strain evidence="8 11">JX313</strain>
    </source>
</reference>
<dbReference type="GO" id="GO:0005886">
    <property type="term" value="C:plasma membrane"/>
    <property type="evidence" value="ECO:0007669"/>
    <property type="project" value="UniProtKB-SubCell"/>
</dbReference>
<dbReference type="STRING" id="588898.BB347_00835"/>
<dbReference type="RefSeq" id="WP_076579397.1">
    <property type="nucleotide sequence ID" value="NZ_CP019327.1"/>
</dbReference>
<evidence type="ECO:0000313" key="9">
    <source>
        <dbReference type="EMBL" id="SIR29711.1"/>
    </source>
</evidence>
<dbReference type="EMBL" id="FTNP01000001">
    <property type="protein sequence ID" value="SIR29711.1"/>
    <property type="molecule type" value="Genomic_DNA"/>
</dbReference>
<dbReference type="GO" id="GO:0009246">
    <property type="term" value="P:enterobacterial common antigen biosynthetic process"/>
    <property type="evidence" value="ECO:0007669"/>
    <property type="project" value="TreeGrafter"/>
</dbReference>
<keyword evidence="3 6" id="KW-0812">Transmembrane</keyword>
<feature type="transmembrane region" description="Helical" evidence="6">
    <location>
        <begin position="43"/>
        <end position="61"/>
    </location>
</feature>
<keyword evidence="10" id="KW-1185">Reference proteome</keyword>
<feature type="transmembrane region" description="Helical" evidence="6">
    <location>
        <begin position="324"/>
        <end position="345"/>
    </location>
</feature>
<feature type="transmembrane region" description="Helical" evidence="6">
    <location>
        <begin position="73"/>
        <end position="97"/>
    </location>
</feature>
<dbReference type="OrthoDB" id="197377at2157"/>
<accession>A0A1N6ZSL1</accession>
<evidence type="ECO:0000313" key="11">
    <source>
        <dbReference type="Proteomes" id="UP000187321"/>
    </source>
</evidence>
<name>A0A1N6ZSL1_9EURY</name>
<evidence type="ECO:0000313" key="10">
    <source>
        <dbReference type="Proteomes" id="UP000185687"/>
    </source>
</evidence>
<dbReference type="Proteomes" id="UP000185687">
    <property type="component" value="Unassembled WGS sequence"/>
</dbReference>
<dbReference type="EMBL" id="CP019327">
    <property type="protein sequence ID" value="APX95266.1"/>
    <property type="molecule type" value="Genomic_DNA"/>
</dbReference>
<evidence type="ECO:0000256" key="3">
    <source>
        <dbReference type="ARBA" id="ARBA00022692"/>
    </source>
</evidence>
<dbReference type="PANTHER" id="PTHR40074">
    <property type="entry name" value="O-ACETYLTRANSFERASE WECH"/>
    <property type="match status" value="1"/>
</dbReference>
<feature type="transmembrane region" description="Helical" evidence="6">
    <location>
        <begin position="12"/>
        <end position="31"/>
    </location>
</feature>
<keyword evidence="9" id="KW-0808">Transferase</keyword>
<dbReference type="AlphaFoldDB" id="A0A1N6ZSL1"/>
<protein>
    <submittedName>
        <fullName evidence="8 9">Acyltransferase</fullName>
    </submittedName>
</protein>
<dbReference type="Pfam" id="PF01757">
    <property type="entry name" value="Acyl_transf_3"/>
    <property type="match status" value="1"/>
</dbReference>